<sequence length="68" mass="7441">MISIIPDRKEGDFLFSVSHHSLSIAIKISPILVTRKRAALSSALNNKPSFIALGSTRSAFFLLSELLL</sequence>
<dbReference type="KEGG" id="pin:Ping_3165"/>
<evidence type="ECO:0000313" key="1">
    <source>
        <dbReference type="EMBL" id="ABM04853.1"/>
    </source>
</evidence>
<evidence type="ECO:0000313" key="2">
    <source>
        <dbReference type="Proteomes" id="UP000000639"/>
    </source>
</evidence>
<reference evidence="1 2" key="1">
    <citation type="submission" date="2007-01" db="EMBL/GenBank/DDBJ databases">
        <title>Complete sequence of Psychromonas ingrahamii 37.</title>
        <authorList>
            <consortium name="US DOE Joint Genome Institute"/>
            <person name="Copeland A."/>
            <person name="Lucas S."/>
            <person name="Lapidus A."/>
            <person name="Barry K."/>
            <person name="Detter J.C."/>
            <person name="Glavina del Rio T."/>
            <person name="Hammon N."/>
            <person name="Israni S."/>
            <person name="Dalin E."/>
            <person name="Tice H."/>
            <person name="Pitluck S."/>
            <person name="Thompson L.S."/>
            <person name="Brettin T."/>
            <person name="Bruce D."/>
            <person name="Han C."/>
            <person name="Tapia R."/>
            <person name="Schmutz J."/>
            <person name="Larimer F."/>
            <person name="Land M."/>
            <person name="Hauser L."/>
            <person name="Kyrpides N."/>
            <person name="Ivanova N."/>
            <person name="Staley J."/>
            <person name="Richardson P."/>
        </authorList>
    </citation>
    <scope>NUCLEOTIDE SEQUENCE [LARGE SCALE GENOMIC DNA]</scope>
    <source>
        <strain evidence="1 2">37</strain>
    </source>
</reference>
<dbReference type="HOGENOM" id="CLU_2790963_0_0_6"/>
<proteinExistence type="predicted"/>
<gene>
    <name evidence="1" type="ordered locus">Ping_3165</name>
</gene>
<keyword evidence="2" id="KW-1185">Reference proteome</keyword>
<dbReference type="STRING" id="357804.Ping_3165"/>
<dbReference type="Proteomes" id="UP000000639">
    <property type="component" value="Chromosome"/>
</dbReference>
<name>A1SZD8_PSYIN</name>
<dbReference type="AlphaFoldDB" id="A1SZD8"/>
<protein>
    <submittedName>
        <fullName evidence="1">Uncharacterized protein</fullName>
    </submittedName>
</protein>
<organism evidence="1 2">
    <name type="scientific">Psychromonas ingrahamii (strain DSM 17664 / CCUG 51855 / 37)</name>
    <dbReference type="NCBI Taxonomy" id="357804"/>
    <lineage>
        <taxon>Bacteria</taxon>
        <taxon>Pseudomonadati</taxon>
        <taxon>Pseudomonadota</taxon>
        <taxon>Gammaproteobacteria</taxon>
        <taxon>Alteromonadales</taxon>
        <taxon>Psychromonadaceae</taxon>
        <taxon>Psychromonas</taxon>
    </lineage>
</organism>
<accession>A1SZD8</accession>
<dbReference type="EMBL" id="CP000510">
    <property type="protein sequence ID" value="ABM04853.1"/>
    <property type="molecule type" value="Genomic_DNA"/>
</dbReference>